<protein>
    <submittedName>
        <fullName evidence="2">Uncharacterized protein</fullName>
    </submittedName>
</protein>
<feature type="compositionally biased region" description="Basic and acidic residues" evidence="1">
    <location>
        <begin position="385"/>
        <end position="395"/>
    </location>
</feature>
<dbReference type="OrthoDB" id="2995899at2759"/>
<accession>A0A4Y7T2E1</accession>
<evidence type="ECO:0000313" key="3">
    <source>
        <dbReference type="Proteomes" id="UP000298030"/>
    </source>
</evidence>
<sequence length="440" mass="47871">MSAIQVYSSADRALAHILKQLCRALNPVKALRRGGNLPGASPGVLNTLSRRTHLQTSISVLDVAFSAAETIPVFGPTLKGALEAFCKVLTLIERLDALFEAISILGQPDPRLKTLVEKLHAIADKLYCNVSKKGVRVHAVAKALADSGAQVDRCLMDFNIGAQLSIMAALRVSEDRIALDSVTVMDPFGRAQPMFRVDMCDLNLVARTILSRYRSDAMKQVALSAFITVGLYELTMDNGHHIKSLSNSDGSKLSLSRGATVVMNVVILKVIADQEELQCPMCRTPMRCSEGDDIVLCMTCDRRVSAVRSKDPTSDAEKQMQQFDTAESLFRNILIRNTSTSRVEELPDIDESSLVGSDAGSGPKSAGNTGRKEPTSANSGIQSPHHYDPGYDHESGYSLGRPADRKWVLGLTNSSGAFGGKLNYQPLPNFYPRGRRLEYA</sequence>
<dbReference type="EMBL" id="QPFP01000034">
    <property type="protein sequence ID" value="TEB28171.1"/>
    <property type="molecule type" value="Genomic_DNA"/>
</dbReference>
<proteinExistence type="predicted"/>
<comment type="caution">
    <text evidence="2">The sequence shown here is derived from an EMBL/GenBank/DDBJ whole genome shotgun (WGS) entry which is preliminary data.</text>
</comment>
<name>A0A4Y7T2E1_COPMI</name>
<dbReference type="AlphaFoldDB" id="A0A4Y7T2E1"/>
<feature type="region of interest" description="Disordered" evidence="1">
    <location>
        <begin position="344"/>
        <end position="396"/>
    </location>
</feature>
<evidence type="ECO:0000313" key="2">
    <source>
        <dbReference type="EMBL" id="TEB28171.1"/>
    </source>
</evidence>
<gene>
    <name evidence="2" type="ORF">FA13DRAFT_1735797</name>
</gene>
<dbReference type="Proteomes" id="UP000298030">
    <property type="component" value="Unassembled WGS sequence"/>
</dbReference>
<dbReference type="STRING" id="71717.A0A4Y7T2E1"/>
<evidence type="ECO:0000256" key="1">
    <source>
        <dbReference type="SAM" id="MobiDB-lite"/>
    </source>
</evidence>
<organism evidence="2 3">
    <name type="scientific">Coprinellus micaceus</name>
    <name type="common">Glistening ink-cap mushroom</name>
    <name type="synonym">Coprinus micaceus</name>
    <dbReference type="NCBI Taxonomy" id="71717"/>
    <lineage>
        <taxon>Eukaryota</taxon>
        <taxon>Fungi</taxon>
        <taxon>Dikarya</taxon>
        <taxon>Basidiomycota</taxon>
        <taxon>Agaricomycotina</taxon>
        <taxon>Agaricomycetes</taxon>
        <taxon>Agaricomycetidae</taxon>
        <taxon>Agaricales</taxon>
        <taxon>Agaricineae</taxon>
        <taxon>Psathyrellaceae</taxon>
        <taxon>Coprinellus</taxon>
    </lineage>
</organism>
<reference evidence="2 3" key="1">
    <citation type="journal article" date="2019" name="Nat. Ecol. Evol.">
        <title>Megaphylogeny resolves global patterns of mushroom evolution.</title>
        <authorList>
            <person name="Varga T."/>
            <person name="Krizsan K."/>
            <person name="Foldi C."/>
            <person name="Dima B."/>
            <person name="Sanchez-Garcia M."/>
            <person name="Sanchez-Ramirez S."/>
            <person name="Szollosi G.J."/>
            <person name="Szarkandi J.G."/>
            <person name="Papp V."/>
            <person name="Albert L."/>
            <person name="Andreopoulos W."/>
            <person name="Angelini C."/>
            <person name="Antonin V."/>
            <person name="Barry K.W."/>
            <person name="Bougher N.L."/>
            <person name="Buchanan P."/>
            <person name="Buyck B."/>
            <person name="Bense V."/>
            <person name="Catcheside P."/>
            <person name="Chovatia M."/>
            <person name="Cooper J."/>
            <person name="Damon W."/>
            <person name="Desjardin D."/>
            <person name="Finy P."/>
            <person name="Geml J."/>
            <person name="Haridas S."/>
            <person name="Hughes K."/>
            <person name="Justo A."/>
            <person name="Karasinski D."/>
            <person name="Kautmanova I."/>
            <person name="Kiss B."/>
            <person name="Kocsube S."/>
            <person name="Kotiranta H."/>
            <person name="LaButti K.M."/>
            <person name="Lechner B.E."/>
            <person name="Liimatainen K."/>
            <person name="Lipzen A."/>
            <person name="Lukacs Z."/>
            <person name="Mihaltcheva S."/>
            <person name="Morgado L.N."/>
            <person name="Niskanen T."/>
            <person name="Noordeloos M.E."/>
            <person name="Ohm R.A."/>
            <person name="Ortiz-Santana B."/>
            <person name="Ovrebo C."/>
            <person name="Racz N."/>
            <person name="Riley R."/>
            <person name="Savchenko A."/>
            <person name="Shiryaev A."/>
            <person name="Soop K."/>
            <person name="Spirin V."/>
            <person name="Szebenyi C."/>
            <person name="Tomsovsky M."/>
            <person name="Tulloss R.E."/>
            <person name="Uehling J."/>
            <person name="Grigoriev I.V."/>
            <person name="Vagvolgyi C."/>
            <person name="Papp T."/>
            <person name="Martin F.M."/>
            <person name="Miettinen O."/>
            <person name="Hibbett D.S."/>
            <person name="Nagy L.G."/>
        </authorList>
    </citation>
    <scope>NUCLEOTIDE SEQUENCE [LARGE SCALE GENOMIC DNA]</scope>
    <source>
        <strain evidence="2 3">FP101781</strain>
    </source>
</reference>
<keyword evidence="3" id="KW-1185">Reference proteome</keyword>